<reference evidence="2 3" key="1">
    <citation type="journal article" date="2000" name="Nucleic Acids Res.">
        <title>Complete genome sequence of the alkaliphilic bacterium Bacillus halodurans and genomic sequence comparison with Bacillus subtilis.</title>
        <authorList>
            <person name="Takami H."/>
            <person name="Nakasone K."/>
            <person name="Takaki Y."/>
            <person name="Maeno G."/>
            <person name="Sasaki R."/>
            <person name="Masui N."/>
            <person name="Fuji F."/>
            <person name="Hirama C."/>
            <person name="Nakamura Y."/>
            <person name="Ogasawara N."/>
            <person name="Kuhara S."/>
            <person name="Horikoshi K."/>
        </authorList>
    </citation>
    <scope>NUCLEOTIDE SEQUENCE [LARGE SCALE GENOMIC DNA]</scope>
    <source>
        <strain evidence="3">ATCC BAA-125 / DSM 18197 / FERM 7344 / JCM 9153 / C-125</strain>
    </source>
</reference>
<dbReference type="eggNOG" id="COG0463">
    <property type="taxonomic scope" value="Bacteria"/>
</dbReference>
<proteinExistence type="predicted"/>
<dbReference type="CDD" id="cd00761">
    <property type="entry name" value="Glyco_tranf_GTA_type"/>
    <property type="match status" value="1"/>
</dbReference>
<dbReference type="Gene3D" id="3.90.550.10">
    <property type="entry name" value="Spore Coat Polysaccharide Biosynthesis Protein SpsA, Chain A"/>
    <property type="match status" value="1"/>
</dbReference>
<dbReference type="OrthoDB" id="2850014at2"/>
<dbReference type="InterPro" id="IPR001173">
    <property type="entry name" value="Glyco_trans_2-like"/>
</dbReference>
<dbReference type="CAZy" id="GT2">
    <property type="family name" value="Glycosyltransferase Family 2"/>
</dbReference>
<evidence type="ECO:0000313" key="3">
    <source>
        <dbReference type="Proteomes" id="UP000001258"/>
    </source>
</evidence>
<evidence type="ECO:0000259" key="1">
    <source>
        <dbReference type="Pfam" id="PF00535"/>
    </source>
</evidence>
<dbReference type="AlphaFoldDB" id="Q9K7J4"/>
<dbReference type="PIR" id="G84070">
    <property type="entry name" value="G84070"/>
</dbReference>
<dbReference type="SUPFAM" id="SSF53448">
    <property type="entry name" value="Nucleotide-diphospho-sugar transferases"/>
    <property type="match status" value="1"/>
</dbReference>
<dbReference type="PANTHER" id="PTHR43685">
    <property type="entry name" value="GLYCOSYLTRANSFERASE"/>
    <property type="match status" value="1"/>
</dbReference>
<dbReference type="InterPro" id="IPR029044">
    <property type="entry name" value="Nucleotide-diphossugar_trans"/>
</dbReference>
<organism evidence="2 3">
    <name type="scientific">Halalkalibacterium halodurans (strain ATCC BAA-125 / DSM 18197 / FERM 7344 / JCM 9153 / C-125)</name>
    <name type="common">Bacillus halodurans</name>
    <dbReference type="NCBI Taxonomy" id="272558"/>
    <lineage>
        <taxon>Bacteria</taxon>
        <taxon>Bacillati</taxon>
        <taxon>Bacillota</taxon>
        <taxon>Bacilli</taxon>
        <taxon>Bacillales</taxon>
        <taxon>Bacillaceae</taxon>
        <taxon>Halalkalibacterium (ex Joshi et al. 2022)</taxon>
    </lineage>
</organism>
<dbReference type="STRING" id="272558.gene:10729280"/>
<protein>
    <submittedName>
        <fullName evidence="2">Spore coat polysaccharide synthesis</fullName>
    </submittedName>
</protein>
<gene>
    <name evidence="2" type="primary">spsA</name>
</gene>
<dbReference type="EMBL" id="BA000004">
    <property type="protein sequence ID" value="BAB07086.1"/>
    <property type="molecule type" value="Genomic_DNA"/>
</dbReference>
<dbReference type="Proteomes" id="UP000001258">
    <property type="component" value="Chromosome"/>
</dbReference>
<dbReference type="SMR" id="Q9K7J4"/>
<dbReference type="InterPro" id="IPR050834">
    <property type="entry name" value="Glycosyltransf_2"/>
</dbReference>
<dbReference type="HOGENOM" id="CLU_097818_0_0_9"/>
<dbReference type="Pfam" id="PF00535">
    <property type="entry name" value="Glycos_transf_2"/>
    <property type="match status" value="1"/>
</dbReference>
<accession>Q9K7J4</accession>
<dbReference type="RefSeq" id="WP_010899508.1">
    <property type="nucleotide sequence ID" value="NC_002570.2"/>
</dbReference>
<keyword evidence="3" id="KW-1185">Reference proteome</keyword>
<evidence type="ECO:0000313" key="2">
    <source>
        <dbReference type="EMBL" id="BAB07086.1"/>
    </source>
</evidence>
<name>Q9K7J4_HALH5</name>
<dbReference type="PANTHER" id="PTHR43685:SF2">
    <property type="entry name" value="GLYCOSYLTRANSFERASE 2-LIKE DOMAIN-CONTAINING PROTEIN"/>
    <property type="match status" value="1"/>
</dbReference>
<dbReference type="KEGG" id="bha:BH3367"/>
<sequence>MLKISCILTSYNRPNGVKEAISSVQKQTYPHWELIIVDDHSNEQTRQLLRQIANHDPRITLIQSNVSDKDRYKTARYATCINLAIPHITGDLVTYLTDDDLYYPTRFQSMVKVFKRNPRIHVVYGRQRVFKYNKRGQVIKTFVRPLVGVTKHPMGKVDHNSFMHRASCFKKVKNWDDHPSLWPNADAGFFRKLVKYWSFHPVNVITDEHRIHPKGVQAKMASGKKPWVEKDTE</sequence>
<feature type="domain" description="Glycosyltransferase 2-like" evidence="1">
    <location>
        <begin position="5"/>
        <end position="141"/>
    </location>
</feature>